<reference evidence="2" key="2">
    <citation type="journal article" date="2021" name="PeerJ">
        <title>Extensive microbial diversity within the chicken gut microbiome revealed by metagenomics and culture.</title>
        <authorList>
            <person name="Gilroy R."/>
            <person name="Ravi A."/>
            <person name="Getino M."/>
            <person name="Pursley I."/>
            <person name="Horton D.L."/>
            <person name="Alikhan N.F."/>
            <person name="Baker D."/>
            <person name="Gharbi K."/>
            <person name="Hall N."/>
            <person name="Watson M."/>
            <person name="Adriaenssens E.M."/>
            <person name="Foster-Nyarko E."/>
            <person name="Jarju S."/>
            <person name="Secka A."/>
            <person name="Antonio M."/>
            <person name="Oren A."/>
            <person name="Chaudhuri R.R."/>
            <person name="La Ragione R."/>
            <person name="Hildebrand F."/>
            <person name="Pallen M.J."/>
        </authorList>
    </citation>
    <scope>NUCLEOTIDE SEQUENCE</scope>
    <source>
        <strain evidence="2">F6-4510</strain>
    </source>
</reference>
<comment type="caution">
    <text evidence="2">The sequence shown here is derived from an EMBL/GenBank/DDBJ whole genome shotgun (WGS) entry which is preliminary data.</text>
</comment>
<keyword evidence="1" id="KW-1133">Transmembrane helix</keyword>
<evidence type="ECO:0000313" key="3">
    <source>
        <dbReference type="Proteomes" id="UP000823611"/>
    </source>
</evidence>
<gene>
    <name evidence="2" type="ORF">IAC55_03085</name>
</gene>
<feature type="transmembrane region" description="Helical" evidence="1">
    <location>
        <begin position="12"/>
        <end position="35"/>
    </location>
</feature>
<evidence type="ECO:0000256" key="1">
    <source>
        <dbReference type="SAM" id="Phobius"/>
    </source>
</evidence>
<keyword evidence="1" id="KW-0472">Membrane</keyword>
<accession>A0A9D9DWM0</accession>
<dbReference type="EMBL" id="JADIMX010000059">
    <property type="protein sequence ID" value="MBO8434292.1"/>
    <property type="molecule type" value="Genomic_DNA"/>
</dbReference>
<dbReference type="AlphaFoldDB" id="A0A9D9DWM0"/>
<name>A0A9D9DWM0_9FIRM</name>
<dbReference type="Proteomes" id="UP000823611">
    <property type="component" value="Unassembled WGS sequence"/>
</dbReference>
<reference evidence="2" key="1">
    <citation type="submission" date="2020-10" db="EMBL/GenBank/DDBJ databases">
        <authorList>
            <person name="Gilroy R."/>
        </authorList>
    </citation>
    <scope>NUCLEOTIDE SEQUENCE</scope>
    <source>
        <strain evidence="2">F6-4510</strain>
    </source>
</reference>
<proteinExistence type="predicted"/>
<sequence>MYIYPEHLKGKSTMFLWTLRDMLIIIAGTIISAIFLRALDIMIPAVLIGVYAFLTMRIDNELNIADYIRFAFRFFITTQQIFYWRLVDE</sequence>
<organism evidence="2 3">
    <name type="scientific">Candidatus Fimicola merdigallinarum</name>
    <dbReference type="NCBI Taxonomy" id="2840819"/>
    <lineage>
        <taxon>Bacteria</taxon>
        <taxon>Bacillati</taxon>
        <taxon>Bacillota</taxon>
        <taxon>Clostridia</taxon>
        <taxon>Lachnospirales</taxon>
        <taxon>Lachnospiraceae</taxon>
        <taxon>Lachnospiraceae incertae sedis</taxon>
        <taxon>Candidatus Fimicola</taxon>
    </lineage>
</organism>
<protein>
    <submittedName>
        <fullName evidence="2">Uncharacterized protein</fullName>
    </submittedName>
</protein>
<keyword evidence="1" id="KW-0812">Transmembrane</keyword>
<evidence type="ECO:0000313" key="2">
    <source>
        <dbReference type="EMBL" id="MBO8434292.1"/>
    </source>
</evidence>